<dbReference type="Proteomes" id="UP001186944">
    <property type="component" value="Unassembled WGS sequence"/>
</dbReference>
<evidence type="ECO:0000313" key="1">
    <source>
        <dbReference type="EMBL" id="KAK3102790.1"/>
    </source>
</evidence>
<dbReference type="EMBL" id="VSWD01000005">
    <property type="protein sequence ID" value="KAK3102790.1"/>
    <property type="molecule type" value="Genomic_DNA"/>
</dbReference>
<proteinExistence type="predicted"/>
<protein>
    <submittedName>
        <fullName evidence="1">Uncharacterized protein</fullName>
    </submittedName>
</protein>
<reference evidence="1" key="1">
    <citation type="submission" date="2019-08" db="EMBL/GenBank/DDBJ databases">
        <title>The improved chromosome-level genome for the pearl oyster Pinctada fucata martensii using PacBio sequencing and Hi-C.</title>
        <authorList>
            <person name="Zheng Z."/>
        </authorList>
    </citation>
    <scope>NUCLEOTIDE SEQUENCE</scope>
    <source>
        <strain evidence="1">ZZ-2019</strain>
        <tissue evidence="1">Adductor muscle</tissue>
    </source>
</reference>
<accession>A0AA88YD28</accession>
<comment type="caution">
    <text evidence="1">The sequence shown here is derived from an EMBL/GenBank/DDBJ whole genome shotgun (WGS) entry which is preliminary data.</text>
</comment>
<organism evidence="1 2">
    <name type="scientific">Pinctada imbricata</name>
    <name type="common">Atlantic pearl-oyster</name>
    <name type="synonym">Pinctada martensii</name>
    <dbReference type="NCBI Taxonomy" id="66713"/>
    <lineage>
        <taxon>Eukaryota</taxon>
        <taxon>Metazoa</taxon>
        <taxon>Spiralia</taxon>
        <taxon>Lophotrochozoa</taxon>
        <taxon>Mollusca</taxon>
        <taxon>Bivalvia</taxon>
        <taxon>Autobranchia</taxon>
        <taxon>Pteriomorphia</taxon>
        <taxon>Pterioida</taxon>
        <taxon>Pterioidea</taxon>
        <taxon>Pteriidae</taxon>
        <taxon>Pinctada</taxon>
    </lineage>
</organism>
<dbReference type="AlphaFoldDB" id="A0AA88YD28"/>
<gene>
    <name evidence="1" type="ORF">FSP39_013932</name>
</gene>
<keyword evidence="2" id="KW-1185">Reference proteome</keyword>
<name>A0AA88YD28_PINIB</name>
<evidence type="ECO:0000313" key="2">
    <source>
        <dbReference type="Proteomes" id="UP001186944"/>
    </source>
</evidence>
<sequence>MFRLRHVDLNVLYKSAKEGLEIADRMFKKPWNKDEKFMCSIFGYTCSSLMLTRKRVKTAPTLIPQATQFVKRTLYPKMALRSAFCNHIYRDRVLKWSSEAPLAIPKSINGINDTSIQFCFSYPERVNESGNLLCKSLDCSHNLTHLRVRICSKNLLGVSLDAWKLCAKFGETCLSFTLVEDKIDKQSVPNARTHFSKEVEAWMMEHKFVKEAKFVRLVRNWYDASDSLGNSAIDRVRRLLELGSSS</sequence>